<gene>
    <name evidence="3" type="ORF">A1O1_08595</name>
</gene>
<dbReference type="RefSeq" id="XP_007727644.1">
    <property type="nucleotide sequence ID" value="XM_007729454.1"/>
</dbReference>
<organism evidence="3 4">
    <name type="scientific">Capronia coronata CBS 617.96</name>
    <dbReference type="NCBI Taxonomy" id="1182541"/>
    <lineage>
        <taxon>Eukaryota</taxon>
        <taxon>Fungi</taxon>
        <taxon>Dikarya</taxon>
        <taxon>Ascomycota</taxon>
        <taxon>Pezizomycotina</taxon>
        <taxon>Eurotiomycetes</taxon>
        <taxon>Chaetothyriomycetidae</taxon>
        <taxon>Chaetothyriales</taxon>
        <taxon>Herpotrichiellaceae</taxon>
        <taxon>Capronia</taxon>
    </lineage>
</organism>
<dbReference type="InterPro" id="IPR021858">
    <property type="entry name" value="Fun_TF"/>
</dbReference>
<comment type="caution">
    <text evidence="3">The sequence shown here is derived from an EMBL/GenBank/DDBJ whole genome shotgun (WGS) entry which is preliminary data.</text>
</comment>
<dbReference type="GeneID" id="19163443"/>
<evidence type="ECO:0000313" key="3">
    <source>
        <dbReference type="EMBL" id="EXJ80450.1"/>
    </source>
</evidence>
<accession>W9XSZ4</accession>
<dbReference type="EMBL" id="AMWN01000008">
    <property type="protein sequence ID" value="EXJ80450.1"/>
    <property type="molecule type" value="Genomic_DNA"/>
</dbReference>
<sequence length="363" mass="41027">MVVSSNFVHEMNANVLSLLQHHPDAIRDTLVAIGQLYLARLGRGSFVSALSRRQRTLARLRTMENPLQNLELSLCMLLQLTGLEIMDMKPSAGELGLSGLLSGAAMLVNRFFLQDRQASHIAKYFLRGLARQDMIMALTHRRRPWIHTALWLDEECLSSPDRFMGWTTTLMPLLEELCELAEDTRLGVGWGRGNVGEDDDSWPTTRRHDYAIDLRLRIENWQPIVTIKDSAAVTPTLLAQASALRLASLLYLHRILYSAGSSPARDQEAIDMGKEVLLTLGVVPEELRTMLWPTFVAACEMRQIEDRVLALDVFDGIYTSRATATALAVKAFCVKRVWQARDTGLDWDWMNLIYRYPGECTPI</sequence>
<dbReference type="GO" id="GO:0005634">
    <property type="term" value="C:nucleus"/>
    <property type="evidence" value="ECO:0007669"/>
    <property type="project" value="UniProtKB-SubCell"/>
</dbReference>
<evidence type="ECO:0000256" key="2">
    <source>
        <dbReference type="ARBA" id="ARBA00023242"/>
    </source>
</evidence>
<name>W9XSZ4_9EURO</name>
<dbReference type="OrthoDB" id="648861at2759"/>
<comment type="subcellular location">
    <subcellularLocation>
        <location evidence="1">Nucleus</location>
    </subcellularLocation>
</comment>
<evidence type="ECO:0000313" key="4">
    <source>
        <dbReference type="Proteomes" id="UP000019484"/>
    </source>
</evidence>
<dbReference type="eggNOG" id="ENOG502T4FB">
    <property type="taxonomic scope" value="Eukaryota"/>
</dbReference>
<protein>
    <recommendedName>
        <fullName evidence="5">Transcription factor domain-containing protein</fullName>
    </recommendedName>
</protein>
<dbReference type="PANTHER" id="PTHR37534:SF46">
    <property type="entry name" value="ZN(II)2CYS6 TRANSCRIPTION FACTOR (EUROFUNG)"/>
    <property type="match status" value="1"/>
</dbReference>
<proteinExistence type="predicted"/>
<evidence type="ECO:0000256" key="1">
    <source>
        <dbReference type="ARBA" id="ARBA00004123"/>
    </source>
</evidence>
<dbReference type="HOGENOM" id="CLU_017936_0_0_1"/>
<dbReference type="Pfam" id="PF11951">
    <property type="entry name" value="Fungal_trans_2"/>
    <property type="match status" value="1"/>
</dbReference>
<dbReference type="STRING" id="1182541.W9XSZ4"/>
<keyword evidence="4" id="KW-1185">Reference proteome</keyword>
<evidence type="ECO:0008006" key="5">
    <source>
        <dbReference type="Google" id="ProtNLM"/>
    </source>
</evidence>
<reference evidence="3 4" key="1">
    <citation type="submission" date="2013-03" db="EMBL/GenBank/DDBJ databases">
        <title>The Genome Sequence of Capronia coronata CBS 617.96.</title>
        <authorList>
            <consortium name="The Broad Institute Genomics Platform"/>
            <person name="Cuomo C."/>
            <person name="de Hoog S."/>
            <person name="Gorbushina A."/>
            <person name="Walker B."/>
            <person name="Young S.K."/>
            <person name="Zeng Q."/>
            <person name="Gargeya S."/>
            <person name="Fitzgerald M."/>
            <person name="Haas B."/>
            <person name="Abouelleil A."/>
            <person name="Allen A.W."/>
            <person name="Alvarado L."/>
            <person name="Arachchi H.M."/>
            <person name="Berlin A.M."/>
            <person name="Chapman S.B."/>
            <person name="Gainer-Dewar J."/>
            <person name="Goldberg J."/>
            <person name="Griggs A."/>
            <person name="Gujja S."/>
            <person name="Hansen M."/>
            <person name="Howarth C."/>
            <person name="Imamovic A."/>
            <person name="Ireland A."/>
            <person name="Larimer J."/>
            <person name="McCowan C."/>
            <person name="Murphy C."/>
            <person name="Pearson M."/>
            <person name="Poon T.W."/>
            <person name="Priest M."/>
            <person name="Roberts A."/>
            <person name="Saif S."/>
            <person name="Shea T."/>
            <person name="Sisk P."/>
            <person name="Sykes S."/>
            <person name="Wortman J."/>
            <person name="Nusbaum C."/>
            <person name="Birren B."/>
        </authorList>
    </citation>
    <scope>NUCLEOTIDE SEQUENCE [LARGE SCALE GENOMIC DNA]</scope>
    <source>
        <strain evidence="3 4">CBS 617.96</strain>
    </source>
</reference>
<dbReference type="Proteomes" id="UP000019484">
    <property type="component" value="Unassembled WGS sequence"/>
</dbReference>
<dbReference type="PANTHER" id="PTHR37534">
    <property type="entry name" value="TRANSCRIPTIONAL ACTIVATOR PROTEIN UGA3"/>
    <property type="match status" value="1"/>
</dbReference>
<keyword evidence="2" id="KW-0539">Nucleus</keyword>
<dbReference type="AlphaFoldDB" id="W9XSZ4"/>